<dbReference type="SUPFAM" id="SSF56112">
    <property type="entry name" value="Protein kinase-like (PK-like)"/>
    <property type="match status" value="1"/>
</dbReference>
<dbReference type="CDD" id="cd16494">
    <property type="entry name" value="RING-CH-C4HC3_ZSWM2"/>
    <property type="match status" value="1"/>
</dbReference>
<dbReference type="InterPro" id="IPR011989">
    <property type="entry name" value="ARM-like"/>
</dbReference>
<dbReference type="InterPro" id="IPR008271">
    <property type="entry name" value="Ser/Thr_kinase_AS"/>
</dbReference>
<name>A0A9C6U7S1_FRAOC</name>
<dbReference type="KEGG" id="foc:113213586"/>
<evidence type="ECO:0000259" key="12">
    <source>
        <dbReference type="PROSITE" id="PS50966"/>
    </source>
</evidence>
<proteinExistence type="predicted"/>
<evidence type="ECO:0000256" key="2">
    <source>
        <dbReference type="ARBA" id="ARBA00022741"/>
    </source>
</evidence>
<dbReference type="GO" id="GO:0008270">
    <property type="term" value="F:zinc ion binding"/>
    <property type="evidence" value="ECO:0007669"/>
    <property type="project" value="UniProtKB-KW"/>
</dbReference>
<dbReference type="OrthoDB" id="275301at2759"/>
<feature type="region of interest" description="Disordered" evidence="9">
    <location>
        <begin position="409"/>
        <end position="479"/>
    </location>
</feature>
<evidence type="ECO:0000256" key="4">
    <source>
        <dbReference type="ARBA" id="ARBA00022777"/>
    </source>
</evidence>
<gene>
    <name evidence="14" type="primary">LOC113213586</name>
</gene>
<dbReference type="SMART" id="SM00220">
    <property type="entry name" value="S_TKc"/>
    <property type="match status" value="1"/>
</dbReference>
<organism evidence="13 14">
    <name type="scientific">Frankliniella occidentalis</name>
    <name type="common">Western flower thrips</name>
    <name type="synonym">Euthrips occidentalis</name>
    <dbReference type="NCBI Taxonomy" id="133901"/>
    <lineage>
        <taxon>Eukaryota</taxon>
        <taxon>Metazoa</taxon>
        <taxon>Ecdysozoa</taxon>
        <taxon>Arthropoda</taxon>
        <taxon>Hexapoda</taxon>
        <taxon>Insecta</taxon>
        <taxon>Pterygota</taxon>
        <taxon>Neoptera</taxon>
        <taxon>Paraneoptera</taxon>
        <taxon>Thysanoptera</taxon>
        <taxon>Terebrantia</taxon>
        <taxon>Thripoidea</taxon>
        <taxon>Thripidae</taxon>
        <taxon>Frankliniella</taxon>
    </lineage>
</organism>
<evidence type="ECO:0000256" key="6">
    <source>
        <dbReference type="ARBA" id="ARBA00022840"/>
    </source>
</evidence>
<dbReference type="GO" id="GO:0005524">
    <property type="term" value="F:ATP binding"/>
    <property type="evidence" value="ECO:0007669"/>
    <property type="project" value="UniProtKB-UniRule"/>
</dbReference>
<keyword evidence="3 7" id="KW-0479">Metal-binding</keyword>
<dbReference type="PROSITE" id="PS50011">
    <property type="entry name" value="PROTEIN_KINASE_DOM"/>
    <property type="match status" value="1"/>
</dbReference>
<feature type="compositionally biased region" description="Low complexity" evidence="9">
    <location>
        <begin position="19"/>
        <end position="30"/>
    </location>
</feature>
<evidence type="ECO:0000313" key="14">
    <source>
        <dbReference type="RefSeq" id="XP_052124584.1"/>
    </source>
</evidence>
<protein>
    <submittedName>
        <fullName evidence="14">Mitogen-activated protein kinase kinase kinase 1</fullName>
    </submittedName>
</protein>
<feature type="compositionally biased region" description="Gly residues" evidence="9">
    <location>
        <begin position="107"/>
        <end position="119"/>
    </location>
</feature>
<evidence type="ECO:0000256" key="8">
    <source>
        <dbReference type="PROSITE-ProRule" id="PRU10141"/>
    </source>
</evidence>
<dbReference type="InterPro" id="IPR011009">
    <property type="entry name" value="Kinase-like_dom_sf"/>
</dbReference>
<evidence type="ECO:0000256" key="5">
    <source>
        <dbReference type="ARBA" id="ARBA00022833"/>
    </source>
</evidence>
<dbReference type="RefSeq" id="XP_052124584.1">
    <property type="nucleotide sequence ID" value="XM_052268624.1"/>
</dbReference>
<feature type="compositionally biased region" description="Low complexity" evidence="9">
    <location>
        <begin position="248"/>
        <end position="267"/>
    </location>
</feature>
<dbReference type="GO" id="GO:0004672">
    <property type="term" value="F:protein kinase activity"/>
    <property type="evidence" value="ECO:0007669"/>
    <property type="project" value="InterPro"/>
</dbReference>
<evidence type="ECO:0000256" key="3">
    <source>
        <dbReference type="ARBA" id="ARBA00022771"/>
    </source>
</evidence>
<feature type="compositionally biased region" description="Polar residues" evidence="9">
    <location>
        <begin position="431"/>
        <end position="450"/>
    </location>
</feature>
<sequence length="1384" mass="150858">MTDERYMKVARHHLPQTQPAVAAAASSASAPVPPPLPAGACPAPAIDQTQMVAIAAAPKGRSRTPPSLPLSSDSGCRNRKRSPSLTRSRPSSPSSTCSGGSRRAASPGGGAGGAGGGGRRAASPSALDPAVLEAVRRRVRRVQQARLYLLQQPGPNSFLVGGDSPEHKYRVVIGPQTCSCGRGPHCLHLLFVMLRVFQIPELDARIYARELKNFEVESLFQKYRERLTLRVNNSMSLPSQSHDSRNESGPSSIGSNASSGFGSNSPSCANTQDSRLHTGNDVHSTSILSSNNIKNEEDLCPICLLDMVDGESLVTCNTGCRNRLHHHCMAIWALECSHQGEPVLCPLCRQVWEGDTAMAVLPMSPTRPHSSQHLWSNSPQNSSSCNSIHTAHEKTASYLSEMSFGPPSMSSMSTHSISSNHTHHNVRAHSVASSPVKSGRKSISNCSHPSRASYERRGSTGNGMSASSQTTHRSMQPSLSSSSVCSCLTEDVTLPHTEAIPPEQLGIAGEWIKVFGVDLICCLYSRDWKAREIAFRRLKSDVSVAHLSDNEEYQQRVLSCCARIMAVFAADPVYKVYEAWVRCLQVMLNHARCRGASGDADELQRLVRPIVRALLLKCADCNRRTSQLSIDVLLELAKGQEGDLAIGSQLSSSYSMDEGRNLNLVLSCILEEGVGEVSSSNWQSLAGRLVMLERLLHTFQSDFTSPHPSHSPILGTGGQRLVSMLEFCANALRSPHVTVNRLARLLFVSLINIAMDVSYPMPIQRACQLINTLEPTLQARLRKMLQQPAAQSPVCDAGKKDATPTTTPQMARKAPPLKSDVSPARSNSFQGNSPSLPPKPLRLAPTPTSPPRPKDLDLSRTRTRRPVKFQHLPGIGVSSSAHSPTPPLLSGVSHKRSGPTQTPSASGSRLVNLFRKNSKTDDISLLPTKPACIVGSPASEVAVAPSLERRLLEDCCPEANLWAKPSKAATPSAPNCTPVKGTLEANPSIVLYHPPAEKSLVDKEQDEEIVVPLIFDNSDYFDSSGGTQYRDLHSAFFPHEKNMEGLNKKENNVVEYSDQYREGDDWVRGPILGRGAFSSCYQAWDITSGTLMAVKQVSFCRNSVEEQDRVENTVRQELEVLKTLRHENIVRMIGATKQSTHFSMFVEWMAGGSVSGLLERYGAFSERVILNYTQQVLNGLSYLHHKHILHRDLKGANLLVDSTGKHLRIGDLGTAAQLQAARTLSGEFQGQLLGTIAFMAPEVLRGEDYGRSCDIWSVGCCMIEMATTRPPWRESNASNHLALMYKIACSRDPPRMPDSLQGAARQLALDCLQVHSDLRPSAKMLLQSYSFTPTPASTTNNDNSESNYDSGFYCWETCPEDVDYSSSRFNVEGSTALFSAVQAI</sequence>
<dbReference type="PROSITE" id="PS00108">
    <property type="entry name" value="PROTEIN_KINASE_ST"/>
    <property type="match status" value="1"/>
</dbReference>
<feature type="region of interest" description="Disordered" evidence="9">
    <location>
        <begin position="234"/>
        <end position="275"/>
    </location>
</feature>
<keyword evidence="5" id="KW-0862">Zinc</keyword>
<dbReference type="InterPro" id="IPR013083">
    <property type="entry name" value="Znf_RING/FYVE/PHD"/>
</dbReference>
<dbReference type="SUPFAM" id="SSF57850">
    <property type="entry name" value="RING/U-box"/>
    <property type="match status" value="1"/>
</dbReference>
<feature type="domain" description="Protein kinase" evidence="10">
    <location>
        <begin position="1066"/>
        <end position="1332"/>
    </location>
</feature>
<dbReference type="PROSITE" id="PS50966">
    <property type="entry name" value="ZF_SWIM"/>
    <property type="match status" value="1"/>
</dbReference>
<evidence type="ECO:0000256" key="9">
    <source>
        <dbReference type="SAM" id="MobiDB-lite"/>
    </source>
</evidence>
<feature type="domain" description="SWIM-type" evidence="12">
    <location>
        <begin position="169"/>
        <end position="197"/>
    </location>
</feature>
<keyword evidence="4 14" id="KW-0418">Kinase</keyword>
<dbReference type="InterPro" id="IPR001841">
    <property type="entry name" value="Znf_RING"/>
</dbReference>
<evidence type="ECO:0000259" key="10">
    <source>
        <dbReference type="PROSITE" id="PS50011"/>
    </source>
</evidence>
<dbReference type="InterPro" id="IPR000719">
    <property type="entry name" value="Prot_kinase_dom"/>
</dbReference>
<evidence type="ECO:0000256" key="1">
    <source>
        <dbReference type="ARBA" id="ARBA00022679"/>
    </source>
</evidence>
<dbReference type="InterPro" id="IPR050538">
    <property type="entry name" value="MAP_kinase_kinase_kinase"/>
</dbReference>
<keyword evidence="1" id="KW-0808">Transferase</keyword>
<dbReference type="PANTHER" id="PTHR48016:SF56">
    <property type="entry name" value="MAPKK KINASE"/>
    <property type="match status" value="1"/>
</dbReference>
<feature type="domain" description="RING-type" evidence="11">
    <location>
        <begin position="300"/>
        <end position="349"/>
    </location>
</feature>
<accession>A0A9C6U7S1</accession>
<evidence type="ECO:0000256" key="7">
    <source>
        <dbReference type="PROSITE-ProRule" id="PRU00175"/>
    </source>
</evidence>
<keyword evidence="2 8" id="KW-0547">Nucleotide-binding</keyword>
<dbReference type="FunFam" id="1.10.510.10:FF:000286">
    <property type="entry name" value="Mitogen-activated protein kinase kinase kinase 1 (Predicted)"/>
    <property type="match status" value="1"/>
</dbReference>
<evidence type="ECO:0000259" key="11">
    <source>
        <dbReference type="PROSITE" id="PS50089"/>
    </source>
</evidence>
<feature type="compositionally biased region" description="Polar residues" evidence="9">
    <location>
        <begin position="898"/>
        <end position="909"/>
    </location>
</feature>
<dbReference type="Proteomes" id="UP000504606">
    <property type="component" value="Unplaced"/>
</dbReference>
<dbReference type="Gene3D" id="1.10.510.10">
    <property type="entry name" value="Transferase(Phosphotransferase) domain 1"/>
    <property type="match status" value="1"/>
</dbReference>
<feature type="region of interest" description="Disordered" evidence="9">
    <location>
        <begin position="789"/>
        <end position="909"/>
    </location>
</feature>
<feature type="compositionally biased region" description="Low complexity" evidence="9">
    <location>
        <begin position="83"/>
        <end position="106"/>
    </location>
</feature>
<dbReference type="Pfam" id="PF21040">
    <property type="entry name" value="CEP104-like_TOG"/>
    <property type="match status" value="1"/>
</dbReference>
<dbReference type="InterPro" id="IPR017441">
    <property type="entry name" value="Protein_kinase_ATP_BS"/>
</dbReference>
<keyword evidence="13" id="KW-1185">Reference proteome</keyword>
<dbReference type="InterPro" id="IPR007527">
    <property type="entry name" value="Znf_SWIM"/>
</dbReference>
<dbReference type="PROSITE" id="PS00107">
    <property type="entry name" value="PROTEIN_KINASE_ATP"/>
    <property type="match status" value="1"/>
</dbReference>
<feature type="compositionally biased region" description="Polar residues" evidence="9">
    <location>
        <begin position="462"/>
        <end position="477"/>
    </location>
</feature>
<evidence type="ECO:0000313" key="13">
    <source>
        <dbReference type="Proteomes" id="UP000504606"/>
    </source>
</evidence>
<keyword evidence="6 8" id="KW-0067">ATP-binding</keyword>
<dbReference type="GeneID" id="113213586"/>
<dbReference type="Pfam" id="PF00069">
    <property type="entry name" value="Pkinase"/>
    <property type="match status" value="1"/>
</dbReference>
<dbReference type="Gene3D" id="1.25.10.10">
    <property type="entry name" value="Leucine-rich Repeat Variant"/>
    <property type="match status" value="1"/>
</dbReference>
<feature type="compositionally biased region" description="Low complexity" evidence="9">
    <location>
        <begin position="409"/>
        <end position="420"/>
    </location>
</feature>
<feature type="compositionally biased region" description="Polar residues" evidence="9">
    <location>
        <begin position="824"/>
        <end position="834"/>
    </location>
</feature>
<dbReference type="PROSITE" id="PS50089">
    <property type="entry name" value="ZF_RING_2"/>
    <property type="match status" value="1"/>
</dbReference>
<feature type="binding site" evidence="8">
    <location>
        <position position="1095"/>
    </location>
    <ligand>
        <name>ATP</name>
        <dbReference type="ChEBI" id="CHEBI:30616"/>
    </ligand>
</feature>
<dbReference type="PANTHER" id="PTHR48016">
    <property type="entry name" value="MAP KINASE KINASE KINASE SSK2-RELATED-RELATED"/>
    <property type="match status" value="1"/>
</dbReference>
<feature type="region of interest" description="Disordered" evidence="9">
    <location>
        <begin position="17"/>
        <end position="126"/>
    </location>
</feature>
<dbReference type="Gene3D" id="3.30.40.10">
    <property type="entry name" value="Zinc/RING finger domain, C3HC4 (zinc finger)"/>
    <property type="match status" value="1"/>
</dbReference>
<keyword evidence="3 7" id="KW-0863">Zinc-finger</keyword>
<reference evidence="14" key="1">
    <citation type="submission" date="2025-08" db="UniProtKB">
        <authorList>
            <consortium name="RefSeq"/>
        </authorList>
    </citation>
    <scope>IDENTIFICATION</scope>
    <source>
        <tissue evidence="14">Whole organism</tissue>
    </source>
</reference>